<evidence type="ECO:0000313" key="1">
    <source>
        <dbReference type="EMBL" id="RNB67273.1"/>
    </source>
</evidence>
<dbReference type="AlphaFoldDB" id="A0A3M8BVB2"/>
<organism evidence="1 2">
    <name type="scientific">Brevibacillus panacihumi</name>
    <dbReference type="NCBI Taxonomy" id="497735"/>
    <lineage>
        <taxon>Bacteria</taxon>
        <taxon>Bacillati</taxon>
        <taxon>Bacillota</taxon>
        <taxon>Bacilli</taxon>
        <taxon>Bacillales</taxon>
        <taxon>Paenibacillaceae</taxon>
        <taxon>Brevibacillus</taxon>
    </lineage>
</organism>
<comment type="caution">
    <text evidence="1">The sequence shown here is derived from an EMBL/GenBank/DDBJ whole genome shotgun (WGS) entry which is preliminary data.</text>
</comment>
<evidence type="ECO:0000313" key="2">
    <source>
        <dbReference type="Proteomes" id="UP000281915"/>
    </source>
</evidence>
<dbReference type="Proteomes" id="UP000281915">
    <property type="component" value="Unassembled WGS sequence"/>
</dbReference>
<dbReference type="RefSeq" id="WP_122915817.1">
    <property type="nucleotide sequence ID" value="NZ_RHHT01000093.1"/>
</dbReference>
<dbReference type="EMBL" id="RHHT01000093">
    <property type="protein sequence ID" value="RNB67273.1"/>
    <property type="molecule type" value="Genomic_DNA"/>
</dbReference>
<sequence length="125" mass="14404">MNSDFIRLKNLEGELKLSQMNKHLGCSVTSKELVLYKPHLTYHLFLHDIVSMVPAQQDSIPVLFRKQGGKQRPFFDSQTYKLVAKWARVVSRSGIVEKENMEFILPISSKMLSYISEYSGLVVIR</sequence>
<accession>A0A3M8BVB2</accession>
<gene>
    <name evidence="1" type="ORF">EDM58_25385</name>
</gene>
<reference evidence="1 2" key="1">
    <citation type="submission" date="2018-10" db="EMBL/GenBank/DDBJ databases">
        <title>Phylogenomics of Brevibacillus.</title>
        <authorList>
            <person name="Dunlap C."/>
        </authorList>
    </citation>
    <scope>NUCLEOTIDE SEQUENCE [LARGE SCALE GENOMIC DNA]</scope>
    <source>
        <strain evidence="1 2">JCM 15085</strain>
    </source>
</reference>
<protein>
    <submittedName>
        <fullName evidence="1">Uncharacterized protein</fullName>
    </submittedName>
</protein>
<name>A0A3M8BVB2_9BACL</name>
<proteinExistence type="predicted"/>